<evidence type="ECO:0000256" key="1">
    <source>
        <dbReference type="RuleBase" id="RU363044"/>
    </source>
</evidence>
<dbReference type="GO" id="GO:0043139">
    <property type="term" value="F:5'-3' DNA helicase activity"/>
    <property type="evidence" value="ECO:0007669"/>
    <property type="project" value="UniProtKB-EC"/>
</dbReference>
<dbReference type="Proteomes" id="UP000709295">
    <property type="component" value="Unassembled WGS sequence"/>
</dbReference>
<name>A0A8J5I060_9STRA</name>
<comment type="catalytic activity">
    <reaction evidence="1">
        <text>ATP + H2O = ADP + phosphate + H(+)</text>
        <dbReference type="Rhea" id="RHEA:13065"/>
        <dbReference type="ChEBI" id="CHEBI:15377"/>
        <dbReference type="ChEBI" id="CHEBI:15378"/>
        <dbReference type="ChEBI" id="CHEBI:30616"/>
        <dbReference type="ChEBI" id="CHEBI:43474"/>
        <dbReference type="ChEBI" id="CHEBI:456216"/>
        <dbReference type="EC" id="5.6.2.3"/>
    </reaction>
</comment>
<organism evidence="3 4">
    <name type="scientific">Phytophthora aleatoria</name>
    <dbReference type="NCBI Taxonomy" id="2496075"/>
    <lineage>
        <taxon>Eukaryota</taxon>
        <taxon>Sar</taxon>
        <taxon>Stramenopiles</taxon>
        <taxon>Oomycota</taxon>
        <taxon>Peronosporomycetes</taxon>
        <taxon>Peronosporales</taxon>
        <taxon>Peronosporaceae</taxon>
        <taxon>Phytophthora</taxon>
    </lineage>
</organism>
<dbReference type="EMBL" id="JAENGY010002990">
    <property type="protein sequence ID" value="KAG6942695.1"/>
    <property type="molecule type" value="Genomic_DNA"/>
</dbReference>
<dbReference type="GO" id="GO:0000723">
    <property type="term" value="P:telomere maintenance"/>
    <property type="evidence" value="ECO:0007669"/>
    <property type="project" value="InterPro"/>
</dbReference>
<comment type="caution">
    <text evidence="3">The sequence shown here is derived from an EMBL/GenBank/DDBJ whole genome shotgun (WGS) entry which is preliminary data.</text>
</comment>
<evidence type="ECO:0000259" key="2">
    <source>
        <dbReference type="Pfam" id="PF05970"/>
    </source>
</evidence>
<dbReference type="GO" id="GO:0006281">
    <property type="term" value="P:DNA repair"/>
    <property type="evidence" value="ECO:0007669"/>
    <property type="project" value="UniProtKB-KW"/>
</dbReference>
<dbReference type="EC" id="5.6.2.3" evidence="1"/>
<keyword evidence="1" id="KW-0347">Helicase</keyword>
<dbReference type="InterPro" id="IPR010285">
    <property type="entry name" value="DNA_helicase_pif1-like_DEAD"/>
</dbReference>
<keyword evidence="4" id="KW-1185">Reference proteome</keyword>
<accession>A0A8J5I060</accession>
<dbReference type="Pfam" id="PF05970">
    <property type="entry name" value="PIF1"/>
    <property type="match status" value="1"/>
</dbReference>
<feature type="domain" description="DNA helicase Pif1-like DEAD-box helicase" evidence="2">
    <location>
        <begin position="7"/>
        <end position="66"/>
    </location>
</feature>
<evidence type="ECO:0000313" key="3">
    <source>
        <dbReference type="EMBL" id="KAG6942695.1"/>
    </source>
</evidence>
<dbReference type="PANTHER" id="PTHR47642">
    <property type="entry name" value="ATP-DEPENDENT DNA HELICASE"/>
    <property type="match status" value="1"/>
</dbReference>
<keyword evidence="1" id="KW-0234">DNA repair</keyword>
<proteinExistence type="inferred from homology"/>
<dbReference type="InterPro" id="IPR051055">
    <property type="entry name" value="PIF1_helicase"/>
</dbReference>
<keyword evidence="1" id="KW-0378">Hydrolase</keyword>
<dbReference type="GO" id="GO:0006310">
    <property type="term" value="P:DNA recombination"/>
    <property type="evidence" value="ECO:0007669"/>
    <property type="project" value="UniProtKB-KW"/>
</dbReference>
<dbReference type="GO" id="GO:0005524">
    <property type="term" value="F:ATP binding"/>
    <property type="evidence" value="ECO:0007669"/>
    <property type="project" value="UniProtKB-KW"/>
</dbReference>
<reference evidence="3" key="1">
    <citation type="submission" date="2021-01" db="EMBL/GenBank/DDBJ databases">
        <title>Phytophthora aleatoria, a newly-described species from Pinus radiata is distinct from Phytophthora cactorum isolates based on comparative genomics.</title>
        <authorList>
            <person name="Mcdougal R."/>
            <person name="Panda P."/>
            <person name="Williams N."/>
            <person name="Studholme D.J."/>
        </authorList>
    </citation>
    <scope>NUCLEOTIDE SEQUENCE</scope>
    <source>
        <strain evidence="3">NZFS 4037</strain>
    </source>
</reference>
<comment type="cofactor">
    <cofactor evidence="1">
        <name>Mg(2+)</name>
        <dbReference type="ChEBI" id="CHEBI:18420"/>
    </cofactor>
</comment>
<protein>
    <recommendedName>
        <fullName evidence="1">ATP-dependent DNA helicase</fullName>
        <ecNumber evidence="1">5.6.2.3</ecNumber>
    </recommendedName>
</protein>
<evidence type="ECO:0000313" key="4">
    <source>
        <dbReference type="Proteomes" id="UP000709295"/>
    </source>
</evidence>
<keyword evidence="1" id="KW-0067">ATP-binding</keyword>
<keyword evidence="1" id="KW-0233">DNA recombination</keyword>
<sequence>MKQRAGDAIVEVELVIIDEVSMMKKFQLSQLDTSLRAAKRMPDVEFGGVHIVLVGDFLQLPPVSGQPLYADPTISRISFMATIFRCNHAEGEYSISRRP</sequence>
<dbReference type="PANTHER" id="PTHR47642:SF5">
    <property type="entry name" value="ATP-DEPENDENT DNA HELICASE"/>
    <property type="match status" value="1"/>
</dbReference>
<dbReference type="AlphaFoldDB" id="A0A8J5I060"/>
<dbReference type="GO" id="GO:0016787">
    <property type="term" value="F:hydrolase activity"/>
    <property type="evidence" value="ECO:0007669"/>
    <property type="project" value="UniProtKB-KW"/>
</dbReference>
<keyword evidence="1" id="KW-0547">Nucleotide-binding</keyword>
<comment type="similarity">
    <text evidence="1">Belongs to the helicase family.</text>
</comment>
<gene>
    <name evidence="3" type="ORF">JG688_00017980</name>
</gene>
<keyword evidence="1" id="KW-0227">DNA damage</keyword>